<dbReference type="PANTHER" id="PTHR34861:SF10">
    <property type="entry name" value="CYCLASE"/>
    <property type="match status" value="1"/>
</dbReference>
<sequence length="329" mass="35541">MSGKPFALAFAVIVSAGLVASNALAQDDEQDWPANASDAPDWCQSEWGAEDEIGAANLLSEERVLEAAKLIKTGKTYSLGAETNSETPAFGPRSWALVINQPGQVGGVGLGPNKMNYNDDIYMGYVGTGSQIDGLGHIGVDNVYYNCHHNSDFVQADGLTKLGIEKIPNFVTRGVVLDMTDHFGQDVLNEGTVFNSEEIEAQAEKQGVEIREGDVVLFHTGWLSLVGEDDERYIAAEPGLGLDGAKYLVEKNVLAVGADTWGLEVIPFEEGVGVFEVHQELIAKNGIYILENMKTEELTADEAWEFMFVLGHSRFTGGVQAVINPTAIR</sequence>
<organism evidence="2 3">
    <name type="scientific">Fodinicurvata halophila</name>
    <dbReference type="NCBI Taxonomy" id="1419723"/>
    <lineage>
        <taxon>Bacteria</taxon>
        <taxon>Pseudomonadati</taxon>
        <taxon>Pseudomonadota</taxon>
        <taxon>Alphaproteobacteria</taxon>
        <taxon>Rhodospirillales</taxon>
        <taxon>Rhodovibrionaceae</taxon>
        <taxon>Fodinicurvata</taxon>
    </lineage>
</organism>
<accession>A0ABV8UPP9</accession>
<dbReference type="Pfam" id="PF04199">
    <property type="entry name" value="Cyclase"/>
    <property type="match status" value="1"/>
</dbReference>
<protein>
    <submittedName>
        <fullName evidence="2">Cyclase family protein</fullName>
        <ecNumber evidence="2">3.5.-.-</ecNumber>
    </submittedName>
</protein>
<feature type="signal peptide" evidence="1">
    <location>
        <begin position="1"/>
        <end position="25"/>
    </location>
</feature>
<keyword evidence="3" id="KW-1185">Reference proteome</keyword>
<dbReference type="GO" id="GO:0016787">
    <property type="term" value="F:hydrolase activity"/>
    <property type="evidence" value="ECO:0007669"/>
    <property type="project" value="UniProtKB-KW"/>
</dbReference>
<dbReference type="EC" id="3.5.-.-" evidence="2"/>
<name>A0ABV8UPP9_9PROT</name>
<keyword evidence="1" id="KW-0732">Signal</keyword>
<keyword evidence="2" id="KW-0378">Hydrolase</keyword>
<reference evidence="3" key="1">
    <citation type="journal article" date="2019" name="Int. J. Syst. Evol. Microbiol.">
        <title>The Global Catalogue of Microorganisms (GCM) 10K type strain sequencing project: providing services to taxonomists for standard genome sequencing and annotation.</title>
        <authorList>
            <consortium name="The Broad Institute Genomics Platform"/>
            <consortium name="The Broad Institute Genome Sequencing Center for Infectious Disease"/>
            <person name="Wu L."/>
            <person name="Ma J."/>
        </authorList>
    </citation>
    <scope>NUCLEOTIDE SEQUENCE [LARGE SCALE GENOMIC DNA]</scope>
    <source>
        <strain evidence="3">CECT 8472</strain>
    </source>
</reference>
<evidence type="ECO:0000256" key="1">
    <source>
        <dbReference type="SAM" id="SignalP"/>
    </source>
</evidence>
<dbReference type="SUPFAM" id="SSF102198">
    <property type="entry name" value="Putative cyclase"/>
    <property type="match status" value="1"/>
</dbReference>
<dbReference type="RefSeq" id="WP_382423648.1">
    <property type="nucleotide sequence ID" value="NZ_JBHSCW010000011.1"/>
</dbReference>
<proteinExistence type="predicted"/>
<evidence type="ECO:0000313" key="2">
    <source>
        <dbReference type="EMBL" id="MFC4353273.1"/>
    </source>
</evidence>
<dbReference type="Gene3D" id="3.50.30.50">
    <property type="entry name" value="Putative cyclase"/>
    <property type="match status" value="1"/>
</dbReference>
<comment type="caution">
    <text evidence="2">The sequence shown here is derived from an EMBL/GenBank/DDBJ whole genome shotgun (WGS) entry which is preliminary data.</text>
</comment>
<feature type="chain" id="PRO_5046124106" evidence="1">
    <location>
        <begin position="26"/>
        <end position="329"/>
    </location>
</feature>
<dbReference type="InterPro" id="IPR007325">
    <property type="entry name" value="KFase/CYL"/>
</dbReference>
<dbReference type="InterPro" id="IPR037175">
    <property type="entry name" value="KFase_sf"/>
</dbReference>
<evidence type="ECO:0000313" key="3">
    <source>
        <dbReference type="Proteomes" id="UP001595799"/>
    </source>
</evidence>
<dbReference type="EMBL" id="JBHSCW010000011">
    <property type="protein sequence ID" value="MFC4353273.1"/>
    <property type="molecule type" value="Genomic_DNA"/>
</dbReference>
<dbReference type="Proteomes" id="UP001595799">
    <property type="component" value="Unassembled WGS sequence"/>
</dbReference>
<gene>
    <name evidence="2" type="ORF">ACFOW6_17120</name>
</gene>
<dbReference type="PANTHER" id="PTHR34861">
    <property type="match status" value="1"/>
</dbReference>